<dbReference type="InterPro" id="IPR013217">
    <property type="entry name" value="Methyltransf_12"/>
</dbReference>
<dbReference type="CDD" id="cd00833">
    <property type="entry name" value="PKS"/>
    <property type="match status" value="1"/>
</dbReference>
<keyword evidence="3" id="KW-0489">Methyltransferase</keyword>
<dbReference type="Pfam" id="PF08242">
    <property type="entry name" value="Methyltransf_12"/>
    <property type="match status" value="1"/>
</dbReference>
<dbReference type="InterPro" id="IPR013968">
    <property type="entry name" value="PKS_KR"/>
</dbReference>
<dbReference type="Pfam" id="PF08240">
    <property type="entry name" value="ADH_N"/>
    <property type="match status" value="1"/>
</dbReference>
<dbReference type="InterPro" id="IPR014043">
    <property type="entry name" value="Acyl_transferase_dom"/>
</dbReference>
<dbReference type="InterPro" id="IPR020806">
    <property type="entry name" value="PKS_PP-bd"/>
</dbReference>
<dbReference type="SMART" id="SM00823">
    <property type="entry name" value="PKS_PP"/>
    <property type="match status" value="1"/>
</dbReference>
<dbReference type="Gene3D" id="3.40.366.10">
    <property type="entry name" value="Malonyl-Coenzyme A Acyl Carrier Protein, domain 2"/>
    <property type="match status" value="1"/>
</dbReference>
<dbReference type="Gene3D" id="3.40.50.720">
    <property type="entry name" value="NAD(P)-binding Rossmann-like Domain"/>
    <property type="match status" value="2"/>
</dbReference>
<evidence type="ECO:0000256" key="1">
    <source>
        <dbReference type="ARBA" id="ARBA00022450"/>
    </source>
</evidence>
<dbReference type="GO" id="GO:0031177">
    <property type="term" value="F:phosphopantetheine binding"/>
    <property type="evidence" value="ECO:0007669"/>
    <property type="project" value="InterPro"/>
</dbReference>
<dbReference type="Pfam" id="PF00698">
    <property type="entry name" value="Acyl_transf_1"/>
    <property type="match status" value="1"/>
</dbReference>
<dbReference type="InterPro" id="IPR020841">
    <property type="entry name" value="PKS_Beta-ketoAc_synthase_dom"/>
</dbReference>
<dbReference type="Pfam" id="PF13602">
    <property type="entry name" value="ADH_zinc_N_2"/>
    <property type="match status" value="1"/>
</dbReference>
<dbReference type="InterPro" id="IPR013154">
    <property type="entry name" value="ADH-like_N"/>
</dbReference>
<dbReference type="PROSITE" id="PS50075">
    <property type="entry name" value="CARRIER"/>
    <property type="match status" value="1"/>
</dbReference>
<dbReference type="STRING" id="500485.B6GXF5"/>
<dbReference type="SUPFAM" id="SSF50129">
    <property type="entry name" value="GroES-like"/>
    <property type="match status" value="1"/>
</dbReference>
<keyword evidence="4" id="KW-0808">Transferase</keyword>
<dbReference type="InterPro" id="IPR009081">
    <property type="entry name" value="PP-bd_ACP"/>
</dbReference>
<dbReference type="GO" id="GO:0004312">
    <property type="term" value="F:fatty acid synthase activity"/>
    <property type="evidence" value="ECO:0007669"/>
    <property type="project" value="TreeGrafter"/>
</dbReference>
<sequence length="2545" mass="278500">MAVGVVLNNIEKAMFPEGKLQTDTSSSLAASGNTAEEPFRHFNLSFVCSAAILIQSQTIHHSTKMKSTTGQGQSSCRNHVEDFGEPIAIVGMAMRLPGDVRCGNEFWEMLVQKRDGFCEAPPSRCSREASSRSDCGDLSERRKGFFLQEDPACFDASFFSVPPHEAARLDPQQRLLLEVVWECLENSGETKWRGKNIGCFVGVFGEDWLEISHKDPQHLNQVYPIGTGGFALANQISYRFDISGPSMTIQTACSSSLVCLHEACQALRSEECSSALVCGTSLIWSPTMTDAMTKNMVLSPSGISHTFDADADGYGRGEGINCIYLKPLREAIRDNDTIRAVIRSTVSNHDGKTPNLTQPCPISQEKLIRHAYQIAGIEAVHETPVFECHGTGTAVGDVIEASVVAKMTQGDTTYITAVKPNVGHSEGASGITSIIKSVLSLEHKTIPPNTHFKTPNPQIPFKEANLHVPLEPTPWPAGRPERVSVNSFGIGGSNAHAILESASTVSLKSQTTPLGTSNPQLLVLSAHTADTLRKRIGQITDYVKNHPDRLHDLSYTLAARRSHLSHRAFAVVQPNNPTLDDTAFSTFNTSSSNVVFVFTGQGAQWPGMGLRLLSSFPEFKEDIKRMDEALQQLPDAPDWLLYDELSQESSISRVHEAEFSQPLCIALQIGLVNILRAWGVEPSTVVGHSSGEIVAAYAARAISMRTAIVIAYYRGKVAKPMEGLGAMVAVGLDPDEVTAYLTPGVVVACHNSPHSVTLSGDKDSVERVIESIKTANSDTLCRRLAVKIAYHSDHMKQIGSEYEYCISSHIEHEQEMLPFCSSVTGETITDPRKLDASYWRQNLESPVLFTEAIQSLPASGTPVFLEVGPHSALAAPLRQLFRTLPARSPVYIPTLFRYDEDVQSQLLRTAGQAYASGMGVKLPSITEPGNTLTDLPPYPWQHDRPYWSESRLSREWRQRKFPHHEILGSRVVDTTDHGPSWRNIVTLDNVPWLLDHVIQGAVTFPGAGFVAMVGEAIQQLHPDNDSYSVRNTTFTTPLLFHEGDQIEIVTSLCPVEVADRISSGWYSFKVMVHDGERWTLHCQGQVRPGFDHPPEPFPISSYKRAVPSEGLYRVLQRSGIDYGPQFQGLEQITADPTGPRATATVLGNRGLPGSRYSLHPTAIDQCLQLMGVAYAQGLPRNLTTIYVPAMIDYLFVGPGGPPMPASARTKSGTRDGQLGDAIAMLDNRVVLSIQGAYLFDLENDRIDSGTGAAGSVTHLEWKSDIDLLPSGALLSTPPDYTSHAMNIKAVGQLSALSVLEAAEQIRNVDPISPHFAKWKKFIQDAAFNMKVNGQQSIYPESSEWASLDSAARQEMIRKVTAETQFTFDAPIADCIRVVLDNSKQFISGESSPLEVLMKDNLLHHFHGAHTQYADWNPFLSLLCHSNPSLRVLEIGAGTGSATAMALELLKSTSGERMYGQYVFTDISSGFMAAAMEKFSNEQCMEYKVLDITLDPVEQGFDPHSFDLIIASNVLHATPSLQSSLRHVHSLLEPTGRFLLHDTSPEILMPDFTMGVFTGWWLGENDDRADHPYISPERWDRELRAAGFTGADVTAYDQKPPYHISASMLSRPVDDISIPTDIWLLISNSTPTQWASDVQSLFRNEGYTTSWTTLDQERPKGKFIVSLLDLEGAPISSLPEDDYEVFRRYIEQAQECQFLWVTQSTSHACPDPMFGLIHGLAHTLRSELLLDLSILELPRWNAGGAKAVIQVCKKIQRSRAHSLADSEYEYTLHEGEVKVGRYHWTPLVEHLASPPRPDASRKLTLTSYGLLDTLHWAEKEPSYELSEGQVEVEMDYVGLNFKDMMVAMGFFGNKEDLGLEGSGIVLQVGPDVTDIVVGDRVMLMHSGVLASNVVVPQEACIKLPQGLSMADAATMLTAYVTVLYSLLEIGALKKGQASHYCFLPILMVTDLKQSVLIHSACGGVGLAALQVCQAVGTEIYATVGNDKKVAHLMENFGLPRERIFNSRSTSFQPDIMRATAGRGVDVVLNSLSGNLLHASWECVAKFGRMVELGKRDFISHGILNMGLFEANRAFFGVDLAQVCKDTPEVLKSTLATFEDWYRQGKIGPIYPVKVFDAADIVSAFRYMQAGTHLGKIVVRMPSSVESLPRPVVKTFPSFRSVAAYLLIGGLGGVGRSVSTWMVERNARELIFLSRSAGKSEEDQAFIQELEAQGCQVICVPGNVANLKDVKEAVARCTQPLAGVLQMAVDLKDRPFLQMSHKEWEAALAPKVAGTWNLHHATLQHSLDFFIVFGSISGICGNSGQANYAAATTFLEAFTRYRRQQGLPSSILHLGVVGDVGAASRNSRFLQRVHSSALHVLHEAEVIDGLAAAINISSVSGTNADGVMAIGIAHTKRVADIPKEMFLGGRDARFSIYPNLDSASAGVGGDQSSHANALKALLAQIQADPSLTGKKKTEVALLMELGRFISHNLTGQTQDQGPDSADDAEAMAAMAVDSLMAIEVRNWLRRSLGVEIPTVEINRAGTLGGLVKVVLKGLGEKYDQRAT</sequence>
<evidence type="ECO:0000256" key="8">
    <source>
        <dbReference type="PROSITE-ProRule" id="PRU01363"/>
    </source>
</evidence>
<proteinExistence type="predicted"/>
<dbReference type="InterPro" id="IPR020807">
    <property type="entry name" value="PKS_DH"/>
</dbReference>
<dbReference type="InterPro" id="IPR049900">
    <property type="entry name" value="PKS_mFAS_DH"/>
</dbReference>
<accession>B6GXF5</accession>
<evidence type="ECO:0000256" key="2">
    <source>
        <dbReference type="ARBA" id="ARBA00022553"/>
    </source>
</evidence>
<dbReference type="EMBL" id="AM920427">
    <property type="protein sequence ID" value="CAP80780.1"/>
    <property type="molecule type" value="Genomic_DNA"/>
</dbReference>
<dbReference type="PROSITE" id="PS00606">
    <property type="entry name" value="KS3_1"/>
    <property type="match status" value="1"/>
</dbReference>
<dbReference type="SUPFAM" id="SSF53901">
    <property type="entry name" value="Thiolase-like"/>
    <property type="match status" value="1"/>
</dbReference>
<dbReference type="GO" id="GO:0006633">
    <property type="term" value="P:fatty acid biosynthetic process"/>
    <property type="evidence" value="ECO:0007669"/>
    <property type="project" value="InterPro"/>
</dbReference>
<name>B6GXF5_PENRW</name>
<dbReference type="PROSITE" id="PS52019">
    <property type="entry name" value="PKS_MFAS_DH"/>
    <property type="match status" value="1"/>
</dbReference>
<dbReference type="Pfam" id="PF00550">
    <property type="entry name" value="PP-binding"/>
    <property type="match status" value="1"/>
</dbReference>
<dbReference type="CDD" id="cd05274">
    <property type="entry name" value="KR_FAS_SDR_x"/>
    <property type="match status" value="1"/>
</dbReference>
<evidence type="ECO:0000256" key="7">
    <source>
        <dbReference type="ARBA" id="ARBA00023315"/>
    </source>
</evidence>
<evidence type="ECO:0000313" key="12">
    <source>
        <dbReference type="EMBL" id="CAP80780.1"/>
    </source>
</evidence>
<dbReference type="eggNOG" id="KOG1202">
    <property type="taxonomic scope" value="Eukaryota"/>
</dbReference>
<feature type="domain" description="PKS/mFAS DH" evidence="11">
    <location>
        <begin position="964"/>
        <end position="1247"/>
    </location>
</feature>
<dbReference type="SMART" id="SM00826">
    <property type="entry name" value="PKS_DH"/>
    <property type="match status" value="1"/>
</dbReference>
<reference evidence="12 13" key="1">
    <citation type="journal article" date="2008" name="Nat. Biotechnol.">
        <title>Genome sequencing and analysis of the filamentous fungus Penicillium chrysogenum.</title>
        <authorList>
            <person name="van den Berg M.A."/>
            <person name="Albang R."/>
            <person name="Albermann K."/>
            <person name="Badger J.H."/>
            <person name="Daran J.-M."/>
            <person name="Driessen A.J.M."/>
            <person name="Garcia-Estrada C."/>
            <person name="Fedorova N.D."/>
            <person name="Harris D.M."/>
            <person name="Heijne W.H.M."/>
            <person name="Joardar V.S."/>
            <person name="Kiel J.A.K.W."/>
            <person name="Kovalchuk A."/>
            <person name="Martin J.F."/>
            <person name="Nierman W.C."/>
            <person name="Nijland J.G."/>
            <person name="Pronk J.T."/>
            <person name="Roubos J.A."/>
            <person name="van der Klei I.J."/>
            <person name="van Peij N.N.M.E."/>
            <person name="Veenhuis M."/>
            <person name="von Doehren H."/>
            <person name="Wagner C."/>
            <person name="Wortman J.R."/>
            <person name="Bovenberg R.A.L."/>
        </authorList>
    </citation>
    <scope>NUCLEOTIDE SEQUENCE [LARGE SCALE GENOMIC DNA]</scope>
    <source>
        <strain evidence="13">ATCC 28089 / DSM 1075 / NRRL 1951 / Wisconsin 54-1255</strain>
    </source>
</reference>
<dbReference type="InterPro" id="IPR036291">
    <property type="entry name" value="NAD(P)-bd_dom_sf"/>
</dbReference>
<dbReference type="GO" id="GO:1901336">
    <property type="term" value="P:lactone biosynthetic process"/>
    <property type="evidence" value="ECO:0007669"/>
    <property type="project" value="UniProtKB-ARBA"/>
</dbReference>
<dbReference type="Gene3D" id="1.10.1200.10">
    <property type="entry name" value="ACP-like"/>
    <property type="match status" value="1"/>
</dbReference>
<dbReference type="InterPro" id="IPR014031">
    <property type="entry name" value="Ketoacyl_synth_C"/>
</dbReference>
<dbReference type="GO" id="GO:0030639">
    <property type="term" value="P:polyketide biosynthetic process"/>
    <property type="evidence" value="ECO:0007669"/>
    <property type="project" value="UniProtKB-ARBA"/>
</dbReference>
<dbReference type="SUPFAM" id="SSF53335">
    <property type="entry name" value="S-adenosyl-L-methionine-dependent methyltransferases"/>
    <property type="match status" value="1"/>
</dbReference>
<dbReference type="InterPro" id="IPR050091">
    <property type="entry name" value="PKS_NRPS_Biosynth_Enz"/>
</dbReference>
<dbReference type="SUPFAM" id="SSF55048">
    <property type="entry name" value="Probable ACP-binding domain of malonyl-CoA ACP transacylase"/>
    <property type="match status" value="1"/>
</dbReference>
<dbReference type="SMART" id="SM00827">
    <property type="entry name" value="PKS_AT"/>
    <property type="match status" value="1"/>
</dbReference>
<keyword evidence="2" id="KW-0597">Phosphoprotein</keyword>
<dbReference type="OrthoDB" id="329835at2759"/>
<dbReference type="InterPro" id="IPR057326">
    <property type="entry name" value="KR_dom"/>
</dbReference>
<dbReference type="InterPro" id="IPR042104">
    <property type="entry name" value="PKS_dehydratase_sf"/>
</dbReference>
<keyword evidence="6" id="KW-0511">Multifunctional enzyme</keyword>
<dbReference type="OMA" id="TMSDNTV"/>
<dbReference type="BioCyc" id="PCHR:PC12G11530-MONOMER"/>
<dbReference type="InterPro" id="IPR029063">
    <property type="entry name" value="SAM-dependent_MTases_sf"/>
</dbReference>
<dbReference type="SUPFAM" id="SSF47336">
    <property type="entry name" value="ACP-like"/>
    <property type="match status" value="1"/>
</dbReference>
<feature type="region of interest" description="C-terminal hotdog fold" evidence="8">
    <location>
        <begin position="1103"/>
        <end position="1247"/>
    </location>
</feature>
<dbReference type="PROSITE" id="PS52004">
    <property type="entry name" value="KS3_2"/>
    <property type="match status" value="1"/>
</dbReference>
<dbReference type="GO" id="GO:0032259">
    <property type="term" value="P:methylation"/>
    <property type="evidence" value="ECO:0007669"/>
    <property type="project" value="UniProtKB-KW"/>
</dbReference>
<dbReference type="SMART" id="SM00825">
    <property type="entry name" value="PKS_KS"/>
    <property type="match status" value="1"/>
</dbReference>
<dbReference type="Pfam" id="PF00109">
    <property type="entry name" value="ketoacyl-synt"/>
    <property type="match status" value="1"/>
</dbReference>
<feature type="domain" description="Carrier" evidence="9">
    <location>
        <begin position="2458"/>
        <end position="2536"/>
    </location>
</feature>
<dbReference type="SUPFAM" id="SSF52151">
    <property type="entry name" value="FabD/lysophospholipase-like"/>
    <property type="match status" value="1"/>
</dbReference>
<dbReference type="InterPro" id="IPR020843">
    <property type="entry name" value="ER"/>
</dbReference>
<dbReference type="InterPro" id="IPR016036">
    <property type="entry name" value="Malonyl_transacylase_ACP-bd"/>
</dbReference>
<dbReference type="InterPro" id="IPR011032">
    <property type="entry name" value="GroES-like_sf"/>
</dbReference>
<organism evidence="12 13">
    <name type="scientific">Penicillium rubens (strain ATCC 28089 / DSM 1075 / NRRL 1951 / Wisconsin 54-1255)</name>
    <name type="common">Penicillium chrysogenum</name>
    <dbReference type="NCBI Taxonomy" id="500485"/>
    <lineage>
        <taxon>Eukaryota</taxon>
        <taxon>Fungi</taxon>
        <taxon>Dikarya</taxon>
        <taxon>Ascomycota</taxon>
        <taxon>Pezizomycotina</taxon>
        <taxon>Eurotiomycetes</taxon>
        <taxon>Eurotiomycetidae</taxon>
        <taxon>Eurotiales</taxon>
        <taxon>Aspergillaceae</taxon>
        <taxon>Penicillium</taxon>
        <taxon>Penicillium chrysogenum species complex</taxon>
    </lineage>
</organism>
<keyword evidence="1" id="KW-0596">Phosphopantetheine</keyword>
<evidence type="ECO:0000256" key="5">
    <source>
        <dbReference type="ARBA" id="ARBA00022857"/>
    </source>
</evidence>
<dbReference type="HOGENOM" id="CLU_723815_0_0_1"/>
<dbReference type="InterPro" id="IPR049552">
    <property type="entry name" value="PKS_DH_N"/>
</dbReference>
<keyword evidence="7" id="KW-0012">Acyltransferase</keyword>
<dbReference type="InterPro" id="IPR018201">
    <property type="entry name" value="Ketoacyl_synth_AS"/>
</dbReference>
<dbReference type="InterPro" id="IPR016035">
    <property type="entry name" value="Acyl_Trfase/lysoPLipase"/>
</dbReference>
<evidence type="ECO:0000256" key="6">
    <source>
        <dbReference type="ARBA" id="ARBA00023268"/>
    </source>
</evidence>
<feature type="active site" description="Proton acceptor; for dehydratase activity" evidence="8">
    <location>
        <position position="996"/>
    </location>
</feature>
<dbReference type="SUPFAM" id="SSF51735">
    <property type="entry name" value="NAD(P)-binding Rossmann-fold domains"/>
    <property type="match status" value="2"/>
</dbReference>
<dbReference type="Gene3D" id="3.40.47.10">
    <property type="match status" value="1"/>
</dbReference>
<keyword evidence="13" id="KW-1185">Reference proteome</keyword>
<dbReference type="GO" id="GO:0008168">
    <property type="term" value="F:methyltransferase activity"/>
    <property type="evidence" value="ECO:0007669"/>
    <property type="project" value="UniProtKB-KW"/>
</dbReference>
<protein>
    <submittedName>
        <fullName evidence="12">Pc12g11530 protein</fullName>
    </submittedName>
</protein>
<dbReference type="InterPro" id="IPR001227">
    <property type="entry name" value="Ac_transferase_dom_sf"/>
</dbReference>
<evidence type="ECO:0000256" key="4">
    <source>
        <dbReference type="ARBA" id="ARBA00022679"/>
    </source>
</evidence>
<dbReference type="GO" id="GO:0016491">
    <property type="term" value="F:oxidoreductase activity"/>
    <property type="evidence" value="ECO:0007669"/>
    <property type="project" value="InterPro"/>
</dbReference>
<evidence type="ECO:0000259" key="11">
    <source>
        <dbReference type="PROSITE" id="PS52019"/>
    </source>
</evidence>
<evidence type="ECO:0000259" key="9">
    <source>
        <dbReference type="PROSITE" id="PS50075"/>
    </source>
</evidence>
<dbReference type="SMART" id="SM00822">
    <property type="entry name" value="PKS_KR"/>
    <property type="match status" value="1"/>
</dbReference>
<dbReference type="Pfam" id="PF02801">
    <property type="entry name" value="Ketoacyl-synt_C"/>
    <property type="match status" value="1"/>
</dbReference>
<dbReference type="PANTHER" id="PTHR43775">
    <property type="entry name" value="FATTY ACID SYNTHASE"/>
    <property type="match status" value="1"/>
</dbReference>
<dbReference type="CDD" id="cd02440">
    <property type="entry name" value="AdoMet_MTases"/>
    <property type="match status" value="1"/>
</dbReference>
<evidence type="ECO:0000259" key="10">
    <source>
        <dbReference type="PROSITE" id="PS52004"/>
    </source>
</evidence>
<dbReference type="InterPro" id="IPR032821">
    <property type="entry name" value="PKS_assoc"/>
</dbReference>
<dbReference type="PANTHER" id="PTHR43775:SF49">
    <property type="entry name" value="SYNTHASE, PUTATIVE (JCVI)-RELATED"/>
    <property type="match status" value="1"/>
</dbReference>
<dbReference type="CDD" id="cd05195">
    <property type="entry name" value="enoyl_red"/>
    <property type="match status" value="1"/>
</dbReference>
<dbReference type="Pfam" id="PF08659">
    <property type="entry name" value="KR"/>
    <property type="match status" value="1"/>
</dbReference>
<dbReference type="Gene3D" id="3.10.129.110">
    <property type="entry name" value="Polyketide synthase dehydratase"/>
    <property type="match status" value="1"/>
</dbReference>
<dbReference type="Proteomes" id="UP000000724">
    <property type="component" value="Contig Pc00c12"/>
</dbReference>
<dbReference type="InterPro" id="IPR014030">
    <property type="entry name" value="Ketoacyl_synth_N"/>
</dbReference>
<dbReference type="Gene3D" id="3.30.70.3290">
    <property type="match status" value="1"/>
</dbReference>
<dbReference type="InterPro" id="IPR016039">
    <property type="entry name" value="Thiolase-like"/>
</dbReference>
<feature type="domain" description="Ketosynthase family 3 (KS3)" evidence="10">
    <location>
        <begin position="84"/>
        <end position="501"/>
    </location>
</feature>
<dbReference type="GO" id="GO:0004315">
    <property type="term" value="F:3-oxoacyl-[acyl-carrier-protein] synthase activity"/>
    <property type="evidence" value="ECO:0007669"/>
    <property type="project" value="InterPro"/>
</dbReference>
<feature type="region of interest" description="N-terminal hotdog fold" evidence="8">
    <location>
        <begin position="964"/>
        <end position="1093"/>
    </location>
</feature>
<dbReference type="SMART" id="SM00829">
    <property type="entry name" value="PKS_ER"/>
    <property type="match status" value="1"/>
</dbReference>
<dbReference type="Gene3D" id="3.40.50.150">
    <property type="entry name" value="Vaccinia Virus protein VP39"/>
    <property type="match status" value="1"/>
</dbReference>
<dbReference type="Pfam" id="PF14765">
    <property type="entry name" value="PS-DH"/>
    <property type="match status" value="1"/>
</dbReference>
<feature type="active site" description="Proton donor; for dehydratase activity" evidence="8">
    <location>
        <position position="1164"/>
    </location>
</feature>
<dbReference type="Pfam" id="PF21089">
    <property type="entry name" value="PKS_DH_N"/>
    <property type="match status" value="1"/>
</dbReference>
<keyword evidence="5" id="KW-0521">NADP</keyword>
<dbReference type="Gene3D" id="3.90.180.10">
    <property type="entry name" value="Medium-chain alcohol dehydrogenases, catalytic domain"/>
    <property type="match status" value="1"/>
</dbReference>
<gene>
    <name evidence="12" type="ORF">Pc12g11530</name>
    <name evidence="12" type="ORF">PCH_Pc12g11530</name>
</gene>
<dbReference type="InterPro" id="IPR036736">
    <property type="entry name" value="ACP-like_sf"/>
</dbReference>
<evidence type="ECO:0000313" key="13">
    <source>
        <dbReference type="Proteomes" id="UP000000724"/>
    </source>
</evidence>
<evidence type="ECO:0000256" key="3">
    <source>
        <dbReference type="ARBA" id="ARBA00022603"/>
    </source>
</evidence>
<dbReference type="InterPro" id="IPR049551">
    <property type="entry name" value="PKS_DH_C"/>
</dbReference>
<dbReference type="Pfam" id="PF16197">
    <property type="entry name" value="KAsynt_C_assoc"/>
    <property type="match status" value="1"/>
</dbReference>